<keyword evidence="8 10" id="KW-0414">Isoprene biosynthesis</keyword>
<feature type="compositionally biased region" description="Low complexity" evidence="11">
    <location>
        <begin position="186"/>
        <end position="200"/>
    </location>
</feature>
<feature type="region of interest" description="Disordered" evidence="11">
    <location>
        <begin position="181"/>
        <end position="200"/>
    </location>
</feature>
<feature type="active site" evidence="10">
    <location>
        <position position="74"/>
    </location>
</feature>
<feature type="binding site" evidence="10">
    <location>
        <position position="120"/>
    </location>
    <ligand>
        <name>Mn(2+)</name>
        <dbReference type="ChEBI" id="CHEBI:29035"/>
    </ligand>
</feature>
<keyword evidence="7 10" id="KW-0464">Manganese</keyword>
<dbReference type="PIRSF" id="PIRSF018427">
    <property type="entry name" value="Isopntndiph_ism"/>
    <property type="match status" value="1"/>
</dbReference>
<comment type="similarity">
    <text evidence="2 10">Belongs to the IPP isomerase type 1 family.</text>
</comment>
<evidence type="ECO:0000313" key="14">
    <source>
        <dbReference type="Proteomes" id="UP001500556"/>
    </source>
</evidence>
<evidence type="ECO:0000259" key="12">
    <source>
        <dbReference type="PROSITE" id="PS51462"/>
    </source>
</evidence>
<accession>A0ABP8Y4Y4</accession>
<evidence type="ECO:0000256" key="8">
    <source>
        <dbReference type="ARBA" id="ARBA00023229"/>
    </source>
</evidence>
<dbReference type="NCBIfam" id="TIGR02150">
    <property type="entry name" value="IPP_isom_1"/>
    <property type="match status" value="1"/>
</dbReference>
<keyword evidence="9 10" id="KW-0413">Isomerase</keyword>
<comment type="function">
    <text evidence="10">Catalyzes the 1,3-allylic rearrangement of the homoallylic substrate isopentenyl (IPP) to its highly electrophilic allylic isomer, dimethylallyl diphosphate (DMAPP).</text>
</comment>
<dbReference type="Gene3D" id="3.90.79.10">
    <property type="entry name" value="Nucleoside Triphosphate Pyrophosphohydrolase"/>
    <property type="match status" value="1"/>
</dbReference>
<dbReference type="EC" id="5.3.3.2" evidence="3 10"/>
<keyword evidence="4 10" id="KW-0963">Cytoplasm</keyword>
<comment type="caution">
    <text evidence="13">The sequence shown here is derived from an EMBL/GenBank/DDBJ whole genome shotgun (WGS) entry which is preliminary data.</text>
</comment>
<dbReference type="PANTHER" id="PTHR10885:SF0">
    <property type="entry name" value="ISOPENTENYL-DIPHOSPHATE DELTA-ISOMERASE"/>
    <property type="match status" value="1"/>
</dbReference>
<keyword evidence="5 10" id="KW-0479">Metal-binding</keyword>
<evidence type="ECO:0000313" key="13">
    <source>
        <dbReference type="EMBL" id="GAA4721133.1"/>
    </source>
</evidence>
<dbReference type="Proteomes" id="UP001500556">
    <property type="component" value="Unassembled WGS sequence"/>
</dbReference>
<keyword evidence="6 10" id="KW-0460">Magnesium</keyword>
<feature type="binding site" evidence="10">
    <location>
        <position position="32"/>
    </location>
    <ligand>
        <name>Mn(2+)</name>
        <dbReference type="ChEBI" id="CHEBI:29035"/>
    </ligand>
</feature>
<proteinExistence type="inferred from homology"/>
<feature type="domain" description="Nudix hydrolase" evidence="12">
    <location>
        <begin position="37"/>
        <end position="172"/>
    </location>
</feature>
<dbReference type="SUPFAM" id="SSF55811">
    <property type="entry name" value="Nudix"/>
    <property type="match status" value="1"/>
</dbReference>
<dbReference type="InterPro" id="IPR000086">
    <property type="entry name" value="NUDIX_hydrolase_dom"/>
</dbReference>
<name>A0ABP8Y4Y4_9MICO</name>
<evidence type="ECO:0000256" key="7">
    <source>
        <dbReference type="ARBA" id="ARBA00023211"/>
    </source>
</evidence>
<keyword evidence="14" id="KW-1185">Reference proteome</keyword>
<comment type="catalytic activity">
    <reaction evidence="10">
        <text>isopentenyl diphosphate = dimethylallyl diphosphate</text>
        <dbReference type="Rhea" id="RHEA:23284"/>
        <dbReference type="ChEBI" id="CHEBI:57623"/>
        <dbReference type="ChEBI" id="CHEBI:128769"/>
        <dbReference type="EC" id="5.3.3.2"/>
    </reaction>
</comment>
<dbReference type="RefSeq" id="WP_345502706.1">
    <property type="nucleotide sequence ID" value="NZ_BAABLO010000005.1"/>
</dbReference>
<organism evidence="13 14">
    <name type="scientific">Pedococcus ginsenosidimutans</name>
    <dbReference type="NCBI Taxonomy" id="490570"/>
    <lineage>
        <taxon>Bacteria</taxon>
        <taxon>Bacillati</taxon>
        <taxon>Actinomycetota</taxon>
        <taxon>Actinomycetes</taxon>
        <taxon>Micrococcales</taxon>
        <taxon>Intrasporangiaceae</taxon>
        <taxon>Pedococcus</taxon>
    </lineage>
</organism>
<evidence type="ECO:0000256" key="6">
    <source>
        <dbReference type="ARBA" id="ARBA00022842"/>
    </source>
</evidence>
<evidence type="ECO:0000256" key="1">
    <source>
        <dbReference type="ARBA" id="ARBA00004826"/>
    </source>
</evidence>
<feature type="binding site" evidence="10">
    <location>
        <position position="122"/>
    </location>
    <ligand>
        <name>Mn(2+)</name>
        <dbReference type="ChEBI" id="CHEBI:29035"/>
    </ligand>
</feature>
<evidence type="ECO:0000256" key="9">
    <source>
        <dbReference type="ARBA" id="ARBA00023235"/>
    </source>
</evidence>
<feature type="binding site" evidence="10">
    <location>
        <position position="94"/>
    </location>
    <ligand>
        <name>Mg(2+)</name>
        <dbReference type="ChEBI" id="CHEBI:18420"/>
    </ligand>
</feature>
<comment type="pathway">
    <text evidence="1 10">Isoprenoid biosynthesis; dimethylallyl diphosphate biosynthesis; dimethylallyl diphosphate from isopentenyl diphosphate: step 1/1.</text>
</comment>
<dbReference type="PROSITE" id="PS51462">
    <property type="entry name" value="NUDIX"/>
    <property type="match status" value="1"/>
</dbReference>
<reference evidence="14" key="1">
    <citation type="journal article" date="2019" name="Int. J. Syst. Evol. Microbiol.">
        <title>The Global Catalogue of Microorganisms (GCM) 10K type strain sequencing project: providing services to taxonomists for standard genome sequencing and annotation.</title>
        <authorList>
            <consortium name="The Broad Institute Genomics Platform"/>
            <consortium name="The Broad Institute Genome Sequencing Center for Infectious Disease"/>
            <person name="Wu L."/>
            <person name="Ma J."/>
        </authorList>
    </citation>
    <scope>NUCLEOTIDE SEQUENCE [LARGE SCALE GENOMIC DNA]</scope>
    <source>
        <strain evidence="14">JCM 18961</strain>
    </source>
</reference>
<protein>
    <recommendedName>
        <fullName evidence="3 10">Isopentenyl-diphosphate Delta-isomerase</fullName>
        <shortName evidence="10">IPP isomerase</shortName>
        <ecNumber evidence="3 10">5.3.3.2</ecNumber>
    </recommendedName>
    <alternativeName>
        <fullName evidence="10">IPP:DMAPP isomerase</fullName>
    </alternativeName>
    <alternativeName>
        <fullName evidence="10">Isopentenyl pyrophosphate isomerase</fullName>
    </alternativeName>
</protein>
<evidence type="ECO:0000256" key="2">
    <source>
        <dbReference type="ARBA" id="ARBA00007579"/>
    </source>
</evidence>
<gene>
    <name evidence="10 13" type="primary">idi</name>
    <name evidence="13" type="ORF">GCM10025782_18470</name>
</gene>
<evidence type="ECO:0000256" key="11">
    <source>
        <dbReference type="SAM" id="MobiDB-lite"/>
    </source>
</evidence>
<dbReference type="HAMAP" id="MF_00202">
    <property type="entry name" value="Idi"/>
    <property type="match status" value="1"/>
</dbReference>
<dbReference type="Pfam" id="PF00293">
    <property type="entry name" value="NUDIX"/>
    <property type="match status" value="1"/>
</dbReference>
<evidence type="ECO:0000256" key="3">
    <source>
        <dbReference type="ARBA" id="ARBA00012057"/>
    </source>
</evidence>
<sequence>MTASAVAPGEELVVLLDAEGRPLGTAAKAGVHHADTPLHLAFSAYLFSADGELLVTRRALDKATFPGVWTNSVCGHPAPGEPPADAVVRRARRELGLAVTPPRLVLPRFAYRAEMDGVVEHEMCPVYAAWLAPGARPRLDPTEVHEAVWVPWQEFAGEVLGRQREVSVWCAEQVAALAALGPDPQDWPAADPGDLPPAAR</sequence>
<feature type="binding site" evidence="10">
    <location>
        <position position="76"/>
    </location>
    <ligand>
        <name>Mn(2+)</name>
        <dbReference type="ChEBI" id="CHEBI:29035"/>
    </ligand>
</feature>
<evidence type="ECO:0000256" key="5">
    <source>
        <dbReference type="ARBA" id="ARBA00022723"/>
    </source>
</evidence>
<dbReference type="EMBL" id="BAABLO010000005">
    <property type="protein sequence ID" value="GAA4721133.1"/>
    <property type="molecule type" value="Genomic_DNA"/>
</dbReference>
<evidence type="ECO:0000256" key="10">
    <source>
        <dbReference type="HAMAP-Rule" id="MF_00202"/>
    </source>
</evidence>
<dbReference type="CDD" id="cd02885">
    <property type="entry name" value="NUDIX_IPP_Isomerase"/>
    <property type="match status" value="1"/>
</dbReference>
<dbReference type="PANTHER" id="PTHR10885">
    <property type="entry name" value="ISOPENTENYL-DIPHOSPHATE DELTA-ISOMERASE"/>
    <property type="match status" value="1"/>
</dbReference>
<comment type="cofactor">
    <cofactor evidence="10">
        <name>Mg(2+)</name>
        <dbReference type="ChEBI" id="CHEBI:18420"/>
    </cofactor>
    <text evidence="10">Binds 1 Mg(2+) ion per subunit. The magnesium ion binds only when substrate is bound.</text>
</comment>
<dbReference type="InterPro" id="IPR056375">
    <property type="entry name" value="Idi_bact"/>
</dbReference>
<dbReference type="NCBIfam" id="NF002995">
    <property type="entry name" value="PRK03759.1"/>
    <property type="match status" value="1"/>
</dbReference>
<comment type="subcellular location">
    <subcellularLocation>
        <location evidence="10">Cytoplasm</location>
    </subcellularLocation>
</comment>
<dbReference type="InterPro" id="IPR011876">
    <property type="entry name" value="IsopentenylPP_isomerase_typ1"/>
</dbReference>
<comment type="cofactor">
    <cofactor evidence="10">
        <name>Mn(2+)</name>
        <dbReference type="ChEBI" id="CHEBI:29035"/>
    </cofactor>
    <text evidence="10">Binds 1 Mn(2+) ion per subunit.</text>
</comment>
<feature type="active site" evidence="10">
    <location>
        <position position="122"/>
    </location>
</feature>
<feature type="binding site" evidence="10">
    <location>
        <position position="39"/>
    </location>
    <ligand>
        <name>Mn(2+)</name>
        <dbReference type="ChEBI" id="CHEBI:29035"/>
    </ligand>
</feature>
<dbReference type="InterPro" id="IPR015797">
    <property type="entry name" value="NUDIX_hydrolase-like_dom_sf"/>
</dbReference>
<evidence type="ECO:0000256" key="4">
    <source>
        <dbReference type="ARBA" id="ARBA00022490"/>
    </source>
</evidence>